<evidence type="ECO:0000313" key="4">
    <source>
        <dbReference type="Proteomes" id="UP000255108"/>
    </source>
</evidence>
<evidence type="ECO:0000313" key="5">
    <source>
        <dbReference type="Proteomes" id="UP000295794"/>
    </source>
</evidence>
<sequence length="92" mass="10406">MVKNDDLFTKKANKQSVADNSTSGLEAISINNIHINRKRYSLFSPKARIMPLSLFATLTILTQVLLALLFFIVFEESFTQGKENISHAFTKK</sequence>
<feature type="transmembrane region" description="Helical" evidence="1">
    <location>
        <begin position="49"/>
        <end position="74"/>
    </location>
</feature>
<protein>
    <submittedName>
        <fullName evidence="2">Uncharacterized protein</fullName>
    </submittedName>
</protein>
<dbReference type="AlphaFoldDB" id="A0A377Q6N9"/>
<dbReference type="EMBL" id="UGHR01000001">
    <property type="protein sequence ID" value="STQ90269.1"/>
    <property type="molecule type" value="Genomic_DNA"/>
</dbReference>
<evidence type="ECO:0000313" key="3">
    <source>
        <dbReference type="EMBL" id="TCU86937.1"/>
    </source>
</evidence>
<evidence type="ECO:0000256" key="1">
    <source>
        <dbReference type="SAM" id="Phobius"/>
    </source>
</evidence>
<name>A0A377Q6N9_9NEIS</name>
<dbReference type="OrthoDB" id="9894921at2"/>
<dbReference type="RefSeq" id="WP_115226617.1">
    <property type="nucleotide sequence ID" value="NZ_CAWOLO010000005.1"/>
</dbReference>
<accession>A0A377Q6N9</accession>
<dbReference type="EMBL" id="SMBT01000005">
    <property type="protein sequence ID" value="TCU86937.1"/>
    <property type="molecule type" value="Genomic_DNA"/>
</dbReference>
<keyword evidence="1" id="KW-0472">Membrane</keyword>
<keyword evidence="5" id="KW-1185">Reference proteome</keyword>
<gene>
    <name evidence="3" type="ORF">EV682_10562</name>
    <name evidence="2" type="ORF">NCTC11159_01333</name>
</gene>
<keyword evidence="1" id="KW-0812">Transmembrane</keyword>
<organism evidence="2 4">
    <name type="scientific">Iodobacter fluviatilis</name>
    <dbReference type="NCBI Taxonomy" id="537"/>
    <lineage>
        <taxon>Bacteria</taxon>
        <taxon>Pseudomonadati</taxon>
        <taxon>Pseudomonadota</taxon>
        <taxon>Betaproteobacteria</taxon>
        <taxon>Neisseriales</taxon>
        <taxon>Chitinibacteraceae</taxon>
        <taxon>Iodobacter</taxon>
    </lineage>
</organism>
<proteinExistence type="predicted"/>
<evidence type="ECO:0000313" key="2">
    <source>
        <dbReference type="EMBL" id="STQ90269.1"/>
    </source>
</evidence>
<reference evidence="3 5" key="2">
    <citation type="submission" date="2019-03" db="EMBL/GenBank/DDBJ databases">
        <title>Genomic Encyclopedia of Type Strains, Phase IV (KMG-IV): sequencing the most valuable type-strain genomes for metagenomic binning, comparative biology and taxonomic classification.</title>
        <authorList>
            <person name="Goeker M."/>
        </authorList>
    </citation>
    <scope>NUCLEOTIDE SEQUENCE [LARGE SCALE GENOMIC DNA]</scope>
    <source>
        <strain evidence="3 5">DSM 3764</strain>
    </source>
</reference>
<reference evidence="2 4" key="1">
    <citation type="submission" date="2018-06" db="EMBL/GenBank/DDBJ databases">
        <authorList>
            <consortium name="Pathogen Informatics"/>
            <person name="Doyle S."/>
        </authorList>
    </citation>
    <scope>NUCLEOTIDE SEQUENCE [LARGE SCALE GENOMIC DNA]</scope>
    <source>
        <strain evidence="2 4">NCTC11159</strain>
    </source>
</reference>
<keyword evidence="1" id="KW-1133">Transmembrane helix</keyword>
<dbReference type="Proteomes" id="UP000295794">
    <property type="component" value="Unassembled WGS sequence"/>
</dbReference>
<dbReference type="Proteomes" id="UP000255108">
    <property type="component" value="Unassembled WGS sequence"/>
</dbReference>